<keyword evidence="2" id="KW-0732">Signal</keyword>
<feature type="region of interest" description="Disordered" evidence="1">
    <location>
        <begin position="98"/>
        <end position="123"/>
    </location>
</feature>
<feature type="chain" id="PRO_5045701222" description="Cytochrome c domain-containing protein" evidence="2">
    <location>
        <begin position="26"/>
        <end position="132"/>
    </location>
</feature>
<evidence type="ECO:0008006" key="5">
    <source>
        <dbReference type="Google" id="ProtNLM"/>
    </source>
</evidence>
<name>A0ABY7GWA8_9BACT</name>
<dbReference type="EMBL" id="CP114040">
    <property type="protein sequence ID" value="WAS91271.1"/>
    <property type="molecule type" value="Genomic_DNA"/>
</dbReference>
<keyword evidence="4" id="KW-1185">Reference proteome</keyword>
<sequence length="132" mass="14032">MRSCRLLLGLTAALVLFVTSGCEHGHDHGEGTPSGADCPEDSTLTWDSFGKDFMSNYCTRCHSTSLSGSQRSGAPSDHNFETAALVREQLEHIDEGAAAGPDAVNTAMPIGDPQPTEDERRQLGEWIACGAP</sequence>
<dbReference type="RefSeq" id="WP_269033635.1">
    <property type="nucleotide sequence ID" value="NZ_CP114040.1"/>
</dbReference>
<accession>A0ABY7GWA8</accession>
<evidence type="ECO:0000313" key="4">
    <source>
        <dbReference type="Proteomes" id="UP001164459"/>
    </source>
</evidence>
<reference evidence="3" key="1">
    <citation type="submission" date="2022-11" db="EMBL/GenBank/DDBJ databases">
        <title>Minimal conservation of predation-associated metabolite biosynthetic gene clusters underscores biosynthetic potential of Myxococcota including descriptions for ten novel species: Archangium lansinium sp. nov., Myxococcus landrumus sp. nov., Nannocystis bai.</title>
        <authorList>
            <person name="Ahearne A."/>
            <person name="Stevens C."/>
            <person name="Dowd S."/>
        </authorList>
    </citation>
    <scope>NUCLEOTIDE SEQUENCE</scope>
    <source>
        <strain evidence="3">Fl3</strain>
    </source>
</reference>
<dbReference type="SUPFAM" id="SSF46626">
    <property type="entry name" value="Cytochrome c"/>
    <property type="match status" value="1"/>
</dbReference>
<dbReference type="InterPro" id="IPR036909">
    <property type="entry name" value="Cyt_c-like_dom_sf"/>
</dbReference>
<dbReference type="PROSITE" id="PS51257">
    <property type="entry name" value="PROKAR_LIPOPROTEIN"/>
    <property type="match status" value="1"/>
</dbReference>
<organism evidence="3 4">
    <name type="scientific">Nannocystis punicea</name>
    <dbReference type="NCBI Taxonomy" id="2995304"/>
    <lineage>
        <taxon>Bacteria</taxon>
        <taxon>Pseudomonadati</taxon>
        <taxon>Myxococcota</taxon>
        <taxon>Polyangia</taxon>
        <taxon>Nannocystales</taxon>
        <taxon>Nannocystaceae</taxon>
        <taxon>Nannocystis</taxon>
    </lineage>
</organism>
<evidence type="ECO:0000313" key="3">
    <source>
        <dbReference type="EMBL" id="WAS91271.1"/>
    </source>
</evidence>
<evidence type="ECO:0000256" key="1">
    <source>
        <dbReference type="SAM" id="MobiDB-lite"/>
    </source>
</evidence>
<feature type="signal peptide" evidence="2">
    <location>
        <begin position="1"/>
        <end position="25"/>
    </location>
</feature>
<dbReference type="Proteomes" id="UP001164459">
    <property type="component" value="Chromosome"/>
</dbReference>
<evidence type="ECO:0000256" key="2">
    <source>
        <dbReference type="SAM" id="SignalP"/>
    </source>
</evidence>
<proteinExistence type="predicted"/>
<protein>
    <recommendedName>
        <fullName evidence="5">Cytochrome c domain-containing protein</fullName>
    </recommendedName>
</protein>
<gene>
    <name evidence="3" type="ORF">O0S08_34220</name>
</gene>